<dbReference type="AlphaFoldDB" id="A0A641APV7"/>
<protein>
    <submittedName>
        <fullName evidence="1">Uncharacterized protein</fullName>
    </submittedName>
</protein>
<comment type="caution">
    <text evidence="1">The sequence shown here is derived from an EMBL/GenBank/DDBJ whole genome shotgun (WGS) entry which is preliminary data.</text>
</comment>
<accession>A0A641APV7</accession>
<name>A0A641APV7_9ACTN</name>
<dbReference type="OrthoDB" id="3831092at2"/>
<organism evidence="1 2">
    <name type="scientific">Aeromicrobium fastidiosum</name>
    <dbReference type="NCBI Taxonomy" id="52699"/>
    <lineage>
        <taxon>Bacteria</taxon>
        <taxon>Bacillati</taxon>
        <taxon>Actinomycetota</taxon>
        <taxon>Actinomycetes</taxon>
        <taxon>Propionibacteriales</taxon>
        <taxon>Nocardioidaceae</taxon>
        <taxon>Aeromicrobium</taxon>
    </lineage>
</organism>
<keyword evidence="2" id="KW-1185">Reference proteome</keyword>
<proteinExistence type="predicted"/>
<evidence type="ECO:0000313" key="2">
    <source>
        <dbReference type="Proteomes" id="UP001515100"/>
    </source>
</evidence>
<dbReference type="EMBL" id="SDPP02000001">
    <property type="protein sequence ID" value="KAA1380136.1"/>
    <property type="molecule type" value="Genomic_DNA"/>
</dbReference>
<dbReference type="Proteomes" id="UP001515100">
    <property type="component" value="Unassembled WGS sequence"/>
</dbReference>
<reference evidence="1" key="1">
    <citation type="submission" date="2019-09" db="EMBL/GenBank/DDBJ databases">
        <authorList>
            <person name="Li J."/>
        </authorList>
    </citation>
    <scope>NUCLEOTIDE SEQUENCE [LARGE SCALE GENOMIC DNA]</scope>
    <source>
        <strain evidence="1">NRBC 14897</strain>
    </source>
</reference>
<evidence type="ECO:0000313" key="1">
    <source>
        <dbReference type="EMBL" id="KAA1380136.1"/>
    </source>
</evidence>
<gene>
    <name evidence="1" type="ORF">ESP62_002735</name>
</gene>
<sequence>MNAICDVTVTGVASATFDEATQQLTIDESGFTGDLTVSDVKKTLLSRFKNGQPFDLHAKLIVASPDGAINLS</sequence>
<dbReference type="RefSeq" id="WP_129180311.1">
    <property type="nucleotide sequence ID" value="NZ_JAGIOG010000001.1"/>
</dbReference>